<dbReference type="InterPro" id="IPR019410">
    <property type="entry name" value="Methyltransf_16"/>
</dbReference>
<reference evidence="2" key="1">
    <citation type="journal article" date="2019" name="Int. J. Syst. Evol. Microbiol.">
        <title>The Global Catalogue of Microorganisms (GCM) 10K type strain sequencing project: providing services to taxonomists for standard genome sequencing and annotation.</title>
        <authorList>
            <consortium name="The Broad Institute Genomics Platform"/>
            <consortium name="The Broad Institute Genome Sequencing Center for Infectious Disease"/>
            <person name="Wu L."/>
            <person name="Ma J."/>
        </authorList>
    </citation>
    <scope>NUCLEOTIDE SEQUENCE [LARGE SCALE GENOMIC DNA]</scope>
    <source>
        <strain evidence="2">JCM 17919</strain>
    </source>
</reference>
<comment type="caution">
    <text evidence="1">The sequence shown here is derived from an EMBL/GenBank/DDBJ whole genome shotgun (WGS) entry which is preliminary data.</text>
</comment>
<gene>
    <name evidence="1" type="ORF">GCM10023184_10370</name>
</gene>
<dbReference type="Proteomes" id="UP001501725">
    <property type="component" value="Unassembled WGS sequence"/>
</dbReference>
<dbReference type="EMBL" id="BAABGY010000004">
    <property type="protein sequence ID" value="GAA4323511.1"/>
    <property type="molecule type" value="Genomic_DNA"/>
</dbReference>
<dbReference type="Gene3D" id="3.40.50.150">
    <property type="entry name" value="Vaccinia Virus protein VP39"/>
    <property type="match status" value="1"/>
</dbReference>
<name>A0ABP8GFU6_9BACT</name>
<evidence type="ECO:0000313" key="2">
    <source>
        <dbReference type="Proteomes" id="UP001501725"/>
    </source>
</evidence>
<dbReference type="CDD" id="cd02440">
    <property type="entry name" value="AdoMet_MTases"/>
    <property type="match status" value="1"/>
</dbReference>
<accession>A0ABP8GFU6</accession>
<dbReference type="PANTHER" id="PTHR14614">
    <property type="entry name" value="HEPATOCELLULAR CARCINOMA-ASSOCIATED ANTIGEN"/>
    <property type="match status" value="1"/>
</dbReference>
<protein>
    <recommendedName>
        <fullName evidence="3">Methyltransferase domain-containing protein</fullName>
    </recommendedName>
</protein>
<evidence type="ECO:0008006" key="3">
    <source>
        <dbReference type="Google" id="ProtNLM"/>
    </source>
</evidence>
<sequence>MDPLPLLPCTIELEGSSLTFLVPDAAAVQERYLAAQAAGDAPPFPYWTKLWPSAKVLAAFVLRHPGFFAGKRVLELAAGLGLPALAAARYAAHVTCSEYLPEALEVLSATFARYPELPVEIRMIDWNHLPGDLDAEVVLLSDVNYAPGDFPALLDALQRLLAQGALLLLATPQRLAGRDFLSALQPWVRHQELHTAPDGADIQLLVLSADKEVLDGFEGF</sequence>
<evidence type="ECO:0000313" key="1">
    <source>
        <dbReference type="EMBL" id="GAA4323511.1"/>
    </source>
</evidence>
<proteinExistence type="predicted"/>
<dbReference type="InterPro" id="IPR029063">
    <property type="entry name" value="SAM-dependent_MTases_sf"/>
</dbReference>
<dbReference type="Pfam" id="PF10294">
    <property type="entry name" value="Methyltransf_16"/>
    <property type="match status" value="1"/>
</dbReference>
<organism evidence="1 2">
    <name type="scientific">Flaviaesturariibacter amylovorans</name>
    <dbReference type="NCBI Taxonomy" id="1084520"/>
    <lineage>
        <taxon>Bacteria</taxon>
        <taxon>Pseudomonadati</taxon>
        <taxon>Bacteroidota</taxon>
        <taxon>Chitinophagia</taxon>
        <taxon>Chitinophagales</taxon>
        <taxon>Chitinophagaceae</taxon>
        <taxon>Flaviaestuariibacter</taxon>
    </lineage>
</organism>
<dbReference type="RefSeq" id="WP_345253939.1">
    <property type="nucleotide sequence ID" value="NZ_BAABGY010000004.1"/>
</dbReference>
<dbReference type="SUPFAM" id="SSF53335">
    <property type="entry name" value="S-adenosyl-L-methionine-dependent methyltransferases"/>
    <property type="match status" value="1"/>
</dbReference>
<keyword evidence="2" id="KW-1185">Reference proteome</keyword>